<sequence length="73" mass="8737">MNGEYGAYQNVYDELLLSGVEDTIANDSDVLSYLYERFQEKKQTLPFFDDIRVNQKEVVHSRTQFQCFYQREL</sequence>
<keyword evidence="2" id="KW-1185">Reference proteome</keyword>
<evidence type="ECO:0000313" key="1">
    <source>
        <dbReference type="EMBL" id="RNB71999.1"/>
    </source>
</evidence>
<dbReference type="Proteomes" id="UP000282028">
    <property type="component" value="Unassembled WGS sequence"/>
</dbReference>
<organism evidence="1 2">
    <name type="scientific">Brevibacillus invocatus</name>
    <dbReference type="NCBI Taxonomy" id="173959"/>
    <lineage>
        <taxon>Bacteria</taxon>
        <taxon>Bacillati</taxon>
        <taxon>Bacillota</taxon>
        <taxon>Bacilli</taxon>
        <taxon>Bacillales</taxon>
        <taxon>Paenibacillaceae</taxon>
        <taxon>Brevibacillus</taxon>
    </lineage>
</organism>
<dbReference type="EMBL" id="RHHR01000027">
    <property type="protein sequence ID" value="RNB71999.1"/>
    <property type="molecule type" value="Genomic_DNA"/>
</dbReference>
<accession>A0A3M8C8R0</accession>
<comment type="caution">
    <text evidence="1">The sequence shown here is derived from an EMBL/GenBank/DDBJ whole genome shotgun (WGS) entry which is preliminary data.</text>
</comment>
<proteinExistence type="predicted"/>
<reference evidence="1 2" key="1">
    <citation type="submission" date="2018-10" db="EMBL/GenBank/DDBJ databases">
        <title>Phylogenomics of Brevibacillus.</title>
        <authorList>
            <person name="Dunlap C."/>
        </authorList>
    </citation>
    <scope>NUCLEOTIDE SEQUENCE [LARGE SCALE GENOMIC DNA]</scope>
    <source>
        <strain evidence="1 2">JCM 12215</strain>
    </source>
</reference>
<dbReference type="AlphaFoldDB" id="A0A3M8C8R0"/>
<name>A0A3M8C8R0_9BACL</name>
<evidence type="ECO:0000313" key="2">
    <source>
        <dbReference type="Proteomes" id="UP000282028"/>
    </source>
</evidence>
<gene>
    <name evidence="1" type="ORF">EDM52_14690</name>
</gene>
<protein>
    <submittedName>
        <fullName evidence="1">Uncharacterized protein</fullName>
    </submittedName>
</protein>